<keyword evidence="1" id="KW-0812">Transmembrane</keyword>
<dbReference type="Proteomes" id="UP001153076">
    <property type="component" value="Unassembled WGS sequence"/>
</dbReference>
<keyword evidence="3" id="KW-1185">Reference proteome</keyword>
<evidence type="ECO:0000256" key="1">
    <source>
        <dbReference type="SAM" id="Phobius"/>
    </source>
</evidence>
<name>A0A9Q1K4Y1_9CARY</name>
<comment type="caution">
    <text evidence="2">The sequence shown here is derived from an EMBL/GenBank/DDBJ whole genome shotgun (WGS) entry which is preliminary data.</text>
</comment>
<sequence length="201" mass="21599">MFKLDCVFDACALFHFLSVSITCMVVGAMVAMLVVVVALVGAVVAKVPSDFLSQAMVVASGGMAGVLVRALTSRLTYLHGSHEILSFEVECKSNSSSRTPMNLRLNKRMNIVSAESCPVVNWSLSALSVTLEFSACIPSLCNKKPINQQHGGGGPAHQVVFCHQVSGEEIKEDYVLRLQLRCCILDGAERVYQSVAQFGAS</sequence>
<proteinExistence type="predicted"/>
<organism evidence="2 3">
    <name type="scientific">Carnegiea gigantea</name>
    <dbReference type="NCBI Taxonomy" id="171969"/>
    <lineage>
        <taxon>Eukaryota</taxon>
        <taxon>Viridiplantae</taxon>
        <taxon>Streptophyta</taxon>
        <taxon>Embryophyta</taxon>
        <taxon>Tracheophyta</taxon>
        <taxon>Spermatophyta</taxon>
        <taxon>Magnoliopsida</taxon>
        <taxon>eudicotyledons</taxon>
        <taxon>Gunneridae</taxon>
        <taxon>Pentapetalae</taxon>
        <taxon>Caryophyllales</taxon>
        <taxon>Cactineae</taxon>
        <taxon>Cactaceae</taxon>
        <taxon>Cactoideae</taxon>
        <taxon>Echinocereeae</taxon>
        <taxon>Carnegiea</taxon>
    </lineage>
</organism>
<gene>
    <name evidence="2" type="ORF">Cgig2_031510</name>
</gene>
<dbReference type="AlphaFoldDB" id="A0A9Q1K4Y1"/>
<keyword evidence="1" id="KW-0472">Membrane</keyword>
<evidence type="ECO:0000313" key="2">
    <source>
        <dbReference type="EMBL" id="KAJ8436569.1"/>
    </source>
</evidence>
<keyword evidence="1" id="KW-1133">Transmembrane helix</keyword>
<feature type="transmembrane region" description="Helical" evidence="1">
    <location>
        <begin position="51"/>
        <end position="71"/>
    </location>
</feature>
<dbReference type="EMBL" id="JAKOGI010000338">
    <property type="protein sequence ID" value="KAJ8436569.1"/>
    <property type="molecule type" value="Genomic_DNA"/>
</dbReference>
<reference evidence="2" key="1">
    <citation type="submission" date="2022-04" db="EMBL/GenBank/DDBJ databases">
        <title>Carnegiea gigantea Genome sequencing and assembly v2.</title>
        <authorList>
            <person name="Copetti D."/>
            <person name="Sanderson M.J."/>
            <person name="Burquez A."/>
            <person name="Wojciechowski M.F."/>
        </authorList>
    </citation>
    <scope>NUCLEOTIDE SEQUENCE</scope>
    <source>
        <strain evidence="2">SGP5-SGP5p</strain>
        <tissue evidence="2">Aerial part</tissue>
    </source>
</reference>
<feature type="transmembrane region" description="Helical" evidence="1">
    <location>
        <begin position="12"/>
        <end position="45"/>
    </location>
</feature>
<accession>A0A9Q1K4Y1</accession>
<evidence type="ECO:0000313" key="3">
    <source>
        <dbReference type="Proteomes" id="UP001153076"/>
    </source>
</evidence>
<protein>
    <submittedName>
        <fullName evidence="2">Uncharacterized protein</fullName>
    </submittedName>
</protein>